<gene>
    <name evidence="1" type="ORF">MLD38_033334</name>
</gene>
<dbReference type="EMBL" id="CM042889">
    <property type="protein sequence ID" value="KAI4319774.1"/>
    <property type="molecule type" value="Genomic_DNA"/>
</dbReference>
<name>A0ACB9M8P1_9MYRT</name>
<sequence length="180" mass="20132">MPWAATPLNPTYWAHLRLQTSNLHISTVDLKVFMFQAVIAPPLPAQIFVQPMVESVTVFTPQTAKGWTVYYLMLNSPEIRIMQGFVPPPPVPGVPTPTMFKTDQRADTAQPPPPKFHQSQSGMTIIPVDDNPRDEDHQSLSTTIPGWDGMKQLHLPNRRHFIIISGHNILLFLLGGTPPL</sequence>
<accession>A0ACB9M8P1</accession>
<organism evidence="1 2">
    <name type="scientific">Melastoma candidum</name>
    <dbReference type="NCBI Taxonomy" id="119954"/>
    <lineage>
        <taxon>Eukaryota</taxon>
        <taxon>Viridiplantae</taxon>
        <taxon>Streptophyta</taxon>
        <taxon>Embryophyta</taxon>
        <taxon>Tracheophyta</taxon>
        <taxon>Spermatophyta</taxon>
        <taxon>Magnoliopsida</taxon>
        <taxon>eudicotyledons</taxon>
        <taxon>Gunneridae</taxon>
        <taxon>Pentapetalae</taxon>
        <taxon>rosids</taxon>
        <taxon>malvids</taxon>
        <taxon>Myrtales</taxon>
        <taxon>Melastomataceae</taxon>
        <taxon>Melastomatoideae</taxon>
        <taxon>Melastomateae</taxon>
        <taxon>Melastoma</taxon>
    </lineage>
</organism>
<comment type="caution">
    <text evidence="1">The sequence shown here is derived from an EMBL/GenBank/DDBJ whole genome shotgun (WGS) entry which is preliminary data.</text>
</comment>
<keyword evidence="2" id="KW-1185">Reference proteome</keyword>
<protein>
    <submittedName>
        <fullName evidence="1">Uncharacterized protein</fullName>
    </submittedName>
</protein>
<proteinExistence type="predicted"/>
<reference evidence="2" key="1">
    <citation type="journal article" date="2023" name="Front. Plant Sci.">
        <title>Chromosomal-level genome assembly of Melastoma candidum provides insights into trichome evolution.</title>
        <authorList>
            <person name="Zhong Y."/>
            <person name="Wu W."/>
            <person name="Sun C."/>
            <person name="Zou P."/>
            <person name="Liu Y."/>
            <person name="Dai S."/>
            <person name="Zhou R."/>
        </authorList>
    </citation>
    <scope>NUCLEOTIDE SEQUENCE [LARGE SCALE GENOMIC DNA]</scope>
</reference>
<evidence type="ECO:0000313" key="2">
    <source>
        <dbReference type="Proteomes" id="UP001057402"/>
    </source>
</evidence>
<dbReference type="Proteomes" id="UP001057402">
    <property type="component" value="Chromosome 10"/>
</dbReference>
<evidence type="ECO:0000313" key="1">
    <source>
        <dbReference type="EMBL" id="KAI4319774.1"/>
    </source>
</evidence>